<evidence type="ECO:0000313" key="2">
    <source>
        <dbReference type="Proteomes" id="UP000034076"/>
    </source>
</evidence>
<comment type="caution">
    <text evidence="1">The sequence shown here is derived from an EMBL/GenBank/DDBJ whole genome shotgun (WGS) entry which is preliminary data.</text>
</comment>
<name>A0A0M2NER7_9FIRM</name>
<dbReference type="AlphaFoldDB" id="A0A0M2NER7"/>
<evidence type="ECO:0000313" key="1">
    <source>
        <dbReference type="EMBL" id="KKI50673.1"/>
    </source>
</evidence>
<organism evidence="1 2">
    <name type="scientific">Christensenella hongkongensis</name>
    <dbReference type="NCBI Taxonomy" id="270498"/>
    <lineage>
        <taxon>Bacteria</taxon>
        <taxon>Bacillati</taxon>
        <taxon>Bacillota</taxon>
        <taxon>Clostridia</taxon>
        <taxon>Christensenellales</taxon>
        <taxon>Christensenellaceae</taxon>
        <taxon>Christensenella</taxon>
    </lineage>
</organism>
<reference evidence="1 2" key="1">
    <citation type="submission" date="2015-04" db="EMBL/GenBank/DDBJ databases">
        <title>Draft genome sequence of bacteremic isolate Catabacter hongkongensis type strain HKU16T.</title>
        <authorList>
            <person name="Lau S.K."/>
            <person name="Teng J.L."/>
            <person name="Huang Y."/>
            <person name="Curreem S.O."/>
            <person name="Tsui S.K."/>
            <person name="Woo P.C."/>
        </authorList>
    </citation>
    <scope>NUCLEOTIDE SEQUENCE [LARGE SCALE GENOMIC DNA]</scope>
    <source>
        <strain evidence="1 2">HKU16</strain>
    </source>
</reference>
<keyword evidence="2" id="KW-1185">Reference proteome</keyword>
<sequence length="46" mass="5294">MAEKEGFEFVRAYSSLFYAVSFRPKSALLSHSLFRPILLKFPADIL</sequence>
<protein>
    <submittedName>
        <fullName evidence="1">Uncharacterized protein</fullName>
    </submittedName>
</protein>
<dbReference type="Proteomes" id="UP000034076">
    <property type="component" value="Unassembled WGS sequence"/>
</dbReference>
<gene>
    <name evidence="1" type="ORF">CHK_1788</name>
</gene>
<accession>A0A0M2NER7</accession>
<dbReference type="EMBL" id="LAYJ01000102">
    <property type="protein sequence ID" value="KKI50673.1"/>
    <property type="molecule type" value="Genomic_DNA"/>
</dbReference>
<proteinExistence type="predicted"/>